<evidence type="ECO:0008006" key="4">
    <source>
        <dbReference type="Google" id="ProtNLM"/>
    </source>
</evidence>
<dbReference type="Gene3D" id="3.30.2310.20">
    <property type="entry name" value="RelE-like"/>
    <property type="match status" value="1"/>
</dbReference>
<dbReference type="EMBL" id="MQUA01000013">
    <property type="protein sequence ID" value="PQB08334.1"/>
    <property type="molecule type" value="Genomic_DNA"/>
</dbReference>
<protein>
    <recommendedName>
        <fullName evidence="4">Plasmid stabilization protein</fullName>
    </recommendedName>
</protein>
<dbReference type="AlphaFoldDB" id="A0A2S7L089"/>
<proteinExistence type="predicted"/>
<gene>
    <name evidence="2" type="ORF">BST83_15275</name>
</gene>
<accession>A0A2S7L089</accession>
<sequence>MLFKIEISEEAENQIFEAYFYYSEISESLGKSFNTELINTIDYLREKPGYFQSRYNGVRIVLTTKFPYSVHYVIKNETVFVLKILHQKQFYK</sequence>
<reference evidence="2 3" key="1">
    <citation type="submission" date="2016-11" db="EMBL/GenBank/DDBJ databases">
        <title>Trade-off between light-utilization and light-protection in marine flavobacteria.</title>
        <authorList>
            <person name="Kumagai Y."/>
        </authorList>
    </citation>
    <scope>NUCLEOTIDE SEQUENCE [LARGE SCALE GENOMIC DNA]</scope>
    <source>
        <strain evidence="2 3">ATCC 700397</strain>
    </source>
</reference>
<keyword evidence="3" id="KW-1185">Reference proteome</keyword>
<evidence type="ECO:0000313" key="2">
    <source>
        <dbReference type="EMBL" id="PQB08334.1"/>
    </source>
</evidence>
<dbReference type="Proteomes" id="UP000239522">
    <property type="component" value="Unassembled WGS sequence"/>
</dbReference>
<dbReference type="Pfam" id="PF05016">
    <property type="entry name" value="ParE_toxin"/>
    <property type="match status" value="1"/>
</dbReference>
<evidence type="ECO:0000313" key="3">
    <source>
        <dbReference type="Proteomes" id="UP000239522"/>
    </source>
</evidence>
<evidence type="ECO:0000256" key="1">
    <source>
        <dbReference type="ARBA" id="ARBA00022649"/>
    </source>
</evidence>
<name>A0A2S7L089_9FLAO</name>
<keyword evidence="1" id="KW-1277">Toxin-antitoxin system</keyword>
<comment type="caution">
    <text evidence="2">The sequence shown here is derived from an EMBL/GenBank/DDBJ whole genome shotgun (WGS) entry which is preliminary data.</text>
</comment>
<dbReference type="OrthoDB" id="595476at2"/>
<dbReference type="InterPro" id="IPR035093">
    <property type="entry name" value="RelE/ParE_toxin_dom_sf"/>
</dbReference>
<organism evidence="2 3">
    <name type="scientific">Polaribacter filamentus</name>
    <dbReference type="NCBI Taxonomy" id="53483"/>
    <lineage>
        <taxon>Bacteria</taxon>
        <taxon>Pseudomonadati</taxon>
        <taxon>Bacteroidota</taxon>
        <taxon>Flavobacteriia</taxon>
        <taxon>Flavobacteriales</taxon>
        <taxon>Flavobacteriaceae</taxon>
    </lineage>
</organism>
<dbReference type="RefSeq" id="WP_104810536.1">
    <property type="nucleotide sequence ID" value="NZ_MQUA01000013.1"/>
</dbReference>
<dbReference type="InterPro" id="IPR007712">
    <property type="entry name" value="RelE/ParE_toxin"/>
</dbReference>